<evidence type="ECO:0000313" key="2">
    <source>
        <dbReference type="EMBL" id="KAF6742136.1"/>
    </source>
</evidence>
<comment type="caution">
    <text evidence="2">The sequence shown here is derived from an EMBL/GenBank/DDBJ whole genome shotgun (WGS) entry which is preliminary data.</text>
</comment>
<reference evidence="2 3" key="1">
    <citation type="submission" date="2020-07" db="EMBL/GenBank/DDBJ databases">
        <title>Comparative genomics of pyrophilous fungi reveals a link between fire events and developmental genes.</title>
        <authorList>
            <consortium name="DOE Joint Genome Institute"/>
            <person name="Steindorff A.S."/>
            <person name="Carver A."/>
            <person name="Calhoun S."/>
            <person name="Stillman K."/>
            <person name="Liu H."/>
            <person name="Lipzen A."/>
            <person name="Pangilinan J."/>
            <person name="Labutti K."/>
            <person name="Bruns T.D."/>
            <person name="Grigoriev I.V."/>
        </authorList>
    </citation>
    <scope>NUCLEOTIDE SEQUENCE [LARGE SCALE GENOMIC DNA]</scope>
    <source>
        <strain evidence="2 3">CBS 144469</strain>
    </source>
</reference>
<feature type="compositionally biased region" description="Basic residues" evidence="1">
    <location>
        <begin position="257"/>
        <end position="268"/>
    </location>
</feature>
<feature type="region of interest" description="Disordered" evidence="1">
    <location>
        <begin position="1"/>
        <end position="22"/>
    </location>
</feature>
<protein>
    <submittedName>
        <fullName evidence="2">Uncharacterized protein</fullName>
    </submittedName>
</protein>
<gene>
    <name evidence="2" type="ORF">DFP72DRAFT_1082469</name>
</gene>
<accession>A0A8H6H9L1</accession>
<organism evidence="2 3">
    <name type="scientific">Ephemerocybe angulata</name>
    <dbReference type="NCBI Taxonomy" id="980116"/>
    <lineage>
        <taxon>Eukaryota</taxon>
        <taxon>Fungi</taxon>
        <taxon>Dikarya</taxon>
        <taxon>Basidiomycota</taxon>
        <taxon>Agaricomycotina</taxon>
        <taxon>Agaricomycetes</taxon>
        <taxon>Agaricomycetidae</taxon>
        <taxon>Agaricales</taxon>
        <taxon>Agaricineae</taxon>
        <taxon>Psathyrellaceae</taxon>
        <taxon>Ephemerocybe</taxon>
    </lineage>
</organism>
<dbReference type="AlphaFoldDB" id="A0A8H6H9L1"/>
<evidence type="ECO:0000313" key="3">
    <source>
        <dbReference type="Proteomes" id="UP000521943"/>
    </source>
</evidence>
<feature type="region of interest" description="Disordered" evidence="1">
    <location>
        <begin position="37"/>
        <end position="56"/>
    </location>
</feature>
<name>A0A8H6H9L1_9AGAR</name>
<keyword evidence="3" id="KW-1185">Reference proteome</keyword>
<dbReference type="EMBL" id="JACGCI010000198">
    <property type="protein sequence ID" value="KAF6742136.1"/>
    <property type="molecule type" value="Genomic_DNA"/>
</dbReference>
<dbReference type="Proteomes" id="UP000521943">
    <property type="component" value="Unassembled WGS sequence"/>
</dbReference>
<proteinExistence type="predicted"/>
<evidence type="ECO:0000256" key="1">
    <source>
        <dbReference type="SAM" id="MobiDB-lite"/>
    </source>
</evidence>
<feature type="region of interest" description="Disordered" evidence="1">
    <location>
        <begin position="246"/>
        <end position="268"/>
    </location>
</feature>
<sequence>MPHSAHTETTPAFDDFTTPEPVPTEVIDVDALSDTSEPPSLVTLDDGPDDVPQTQAEPDVSPVLTVVTYEVALRVLAKLHKLLGGLRFDALVGDATPFEEIMAVLCDFFRLRHIAASGGMSVRVPLELQVLLDHFRHTIHAALGLHPVQLLNDAATLCAALRDHEGLYFLHQMNIRRYPDRPADALHAELYAEHAAIVAAAPAALNRIAPIVDAGFNKPTAREVRTRARIYVTQYVDDHNNHISSRRRATYDARSGSARRAHMASRRN</sequence>